<dbReference type="GO" id="GO:0003700">
    <property type="term" value="F:DNA-binding transcription factor activity"/>
    <property type="evidence" value="ECO:0007669"/>
    <property type="project" value="InterPro"/>
</dbReference>
<reference evidence="9 10" key="1">
    <citation type="submission" date="2017-02" db="EMBL/GenBank/DDBJ databases">
        <authorList>
            <person name="Peterson S.W."/>
        </authorList>
    </citation>
    <scope>NUCLEOTIDE SEQUENCE [LARGE SCALE GENOMIC DNA]</scope>
    <source>
        <strain evidence="9">Psychrobacter_piechaudii</strain>
    </source>
</reference>
<evidence type="ECO:0000256" key="4">
    <source>
        <dbReference type="ARBA" id="ARBA00022884"/>
    </source>
</evidence>
<dbReference type="PANTHER" id="PTHR22648">
    <property type="entry name" value="TRANSCRIPTION TERMINATION FACTOR NUSA"/>
    <property type="match status" value="1"/>
</dbReference>
<feature type="domain" description="S1 motif" evidence="8">
    <location>
        <begin position="138"/>
        <end position="203"/>
    </location>
</feature>
<dbReference type="OrthoDB" id="9807233at2"/>
<dbReference type="GO" id="GO:0005829">
    <property type="term" value="C:cytosol"/>
    <property type="evidence" value="ECO:0007669"/>
    <property type="project" value="TreeGrafter"/>
</dbReference>
<dbReference type="InterPro" id="IPR010995">
    <property type="entry name" value="DNA_repair_Rad51/TF_NusA_a-hlx"/>
</dbReference>
<keyword evidence="2 7" id="KW-0963">Cytoplasm</keyword>
<dbReference type="Gene3D" id="1.10.150.20">
    <property type="entry name" value="5' to 3' exonuclease, C-terminal subdomain"/>
    <property type="match status" value="2"/>
</dbReference>
<dbReference type="Pfam" id="PF26594">
    <property type="entry name" value="KH_NusA_2nd"/>
    <property type="match status" value="1"/>
</dbReference>
<dbReference type="STRING" id="1945521.A1232T_00975"/>
<dbReference type="RefSeq" id="WP_077450777.1">
    <property type="nucleotide sequence ID" value="NZ_FUGE01000111.1"/>
</dbReference>
<dbReference type="CDD" id="cd22529">
    <property type="entry name" value="KH-II_NusA_rpt2"/>
    <property type="match status" value="1"/>
</dbReference>
<comment type="similarity">
    <text evidence="7">Belongs to the NusA family.</text>
</comment>
<dbReference type="Pfam" id="PF13184">
    <property type="entry name" value="KH_NusA_1st"/>
    <property type="match status" value="1"/>
</dbReference>
<dbReference type="Gene3D" id="2.40.50.140">
    <property type="entry name" value="Nucleic acid-binding proteins"/>
    <property type="match status" value="1"/>
</dbReference>
<evidence type="ECO:0000313" key="10">
    <source>
        <dbReference type="Proteomes" id="UP000188357"/>
    </source>
</evidence>
<dbReference type="SUPFAM" id="SSF50249">
    <property type="entry name" value="Nucleic acid-binding proteins"/>
    <property type="match status" value="1"/>
</dbReference>
<dbReference type="FunFam" id="3.30.300.20:FF:000002">
    <property type="entry name" value="Transcription termination/antitermination protein NusA"/>
    <property type="match status" value="1"/>
</dbReference>
<dbReference type="Pfam" id="PF14520">
    <property type="entry name" value="HHH_5"/>
    <property type="match status" value="1"/>
</dbReference>
<keyword evidence="3 7" id="KW-0889">Transcription antitermination</keyword>
<evidence type="ECO:0000256" key="6">
    <source>
        <dbReference type="ARBA" id="ARBA00023163"/>
    </source>
</evidence>
<dbReference type="InterPro" id="IPR010213">
    <property type="entry name" value="TF_NusA"/>
</dbReference>
<dbReference type="SUPFAM" id="SSF69705">
    <property type="entry name" value="Transcription factor NusA, N-terminal domain"/>
    <property type="match status" value="1"/>
</dbReference>
<dbReference type="PANTHER" id="PTHR22648:SF0">
    <property type="entry name" value="TRANSCRIPTION TERMINATION_ANTITERMINATION PROTEIN NUSA"/>
    <property type="match status" value="1"/>
</dbReference>
<keyword evidence="5 7" id="KW-0805">Transcription regulation</keyword>
<dbReference type="Proteomes" id="UP000188357">
    <property type="component" value="Unassembled WGS sequence"/>
</dbReference>
<dbReference type="InterPro" id="IPR010214">
    <property type="entry name" value="Tscrpt_termin_fac_NusA_C_rpt"/>
</dbReference>
<evidence type="ECO:0000313" key="9">
    <source>
        <dbReference type="EMBL" id="SJM70404.1"/>
    </source>
</evidence>
<dbReference type="PROSITE" id="PS50126">
    <property type="entry name" value="S1"/>
    <property type="match status" value="1"/>
</dbReference>
<dbReference type="InterPro" id="IPR012340">
    <property type="entry name" value="NA-bd_OB-fold"/>
</dbReference>
<dbReference type="InterPro" id="IPR013735">
    <property type="entry name" value="TF_NusA_N"/>
</dbReference>
<evidence type="ECO:0000256" key="2">
    <source>
        <dbReference type="ARBA" id="ARBA00022490"/>
    </source>
</evidence>
<evidence type="ECO:0000256" key="5">
    <source>
        <dbReference type="ARBA" id="ARBA00023015"/>
    </source>
</evidence>
<dbReference type="FunFam" id="3.30.300.20:FF:000005">
    <property type="entry name" value="Transcription termination/antitermination protein NusA"/>
    <property type="match status" value="1"/>
</dbReference>
<evidence type="ECO:0000256" key="1">
    <source>
        <dbReference type="ARBA" id="ARBA00022472"/>
    </source>
</evidence>
<protein>
    <recommendedName>
        <fullName evidence="7">Transcription termination/antitermination protein NusA</fullName>
    </recommendedName>
</protein>
<dbReference type="GO" id="GO:0006353">
    <property type="term" value="P:DNA-templated transcription termination"/>
    <property type="evidence" value="ECO:0007669"/>
    <property type="project" value="UniProtKB-UniRule"/>
</dbReference>
<proteinExistence type="inferred from homology"/>
<evidence type="ECO:0000256" key="3">
    <source>
        <dbReference type="ARBA" id="ARBA00022814"/>
    </source>
</evidence>
<dbReference type="NCBIfam" id="TIGR01953">
    <property type="entry name" value="NusA"/>
    <property type="match status" value="1"/>
</dbReference>
<dbReference type="NCBIfam" id="TIGR01954">
    <property type="entry name" value="nusA_Cterm_rpt"/>
    <property type="match status" value="1"/>
</dbReference>
<name>A0A1R4GQL4_9GAMM</name>
<dbReference type="InterPro" id="IPR015946">
    <property type="entry name" value="KH_dom-like_a/b"/>
</dbReference>
<comment type="function">
    <text evidence="7">Participates in both transcription termination and antitermination.</text>
</comment>
<dbReference type="AlphaFoldDB" id="A0A1R4GQL4"/>
<dbReference type="HAMAP" id="MF_00945_B">
    <property type="entry name" value="NusA_B"/>
    <property type="match status" value="1"/>
</dbReference>
<dbReference type="EMBL" id="FUGE01000111">
    <property type="protein sequence ID" value="SJM70404.1"/>
    <property type="molecule type" value="Genomic_DNA"/>
</dbReference>
<dbReference type="InterPro" id="IPR025249">
    <property type="entry name" value="TF_NusA_KH_1st"/>
</dbReference>
<accession>A0A1R4GQL4</accession>
<keyword evidence="6 7" id="KW-0804">Transcription</keyword>
<dbReference type="SMART" id="SM00316">
    <property type="entry name" value="S1"/>
    <property type="match status" value="1"/>
</dbReference>
<dbReference type="GO" id="GO:0003723">
    <property type="term" value="F:RNA binding"/>
    <property type="evidence" value="ECO:0007669"/>
    <property type="project" value="UniProtKB-UniRule"/>
</dbReference>
<dbReference type="SUPFAM" id="SSF54814">
    <property type="entry name" value="Prokaryotic type KH domain (KH-domain type II)"/>
    <property type="match status" value="2"/>
</dbReference>
<evidence type="ECO:0000256" key="7">
    <source>
        <dbReference type="HAMAP-Rule" id="MF_00945"/>
    </source>
</evidence>
<dbReference type="Gene3D" id="3.30.1480.10">
    <property type="entry name" value="NusA, N-terminal domain"/>
    <property type="match status" value="1"/>
</dbReference>
<comment type="subunit">
    <text evidence="7">Monomer. Binds directly to the core enzyme of the DNA-dependent RNA polymerase and to nascent RNA.</text>
</comment>
<dbReference type="SUPFAM" id="SSF47794">
    <property type="entry name" value="Rad51 N-terminal domain-like"/>
    <property type="match status" value="2"/>
</dbReference>
<dbReference type="InterPro" id="IPR030842">
    <property type="entry name" value="TF_NusA_bacterial"/>
</dbReference>
<dbReference type="CDD" id="cd02134">
    <property type="entry name" value="KH-II_NusA_rpt1"/>
    <property type="match status" value="1"/>
</dbReference>
<comment type="subcellular location">
    <subcellularLocation>
        <location evidence="7">Cytoplasm</location>
    </subcellularLocation>
</comment>
<dbReference type="InterPro" id="IPR009019">
    <property type="entry name" value="KH_sf_prok-type"/>
</dbReference>
<dbReference type="GO" id="GO:0000166">
    <property type="term" value="F:nucleotide binding"/>
    <property type="evidence" value="ECO:0007669"/>
    <property type="project" value="InterPro"/>
</dbReference>
<gene>
    <name evidence="7" type="primary">nusA</name>
    <name evidence="9" type="ORF">A1232T_00975</name>
</gene>
<dbReference type="Pfam" id="PF08529">
    <property type="entry name" value="NusA_N"/>
    <property type="match status" value="1"/>
</dbReference>
<dbReference type="CDD" id="cd04455">
    <property type="entry name" value="S1_NusA"/>
    <property type="match status" value="1"/>
</dbReference>
<dbReference type="GO" id="GO:0031564">
    <property type="term" value="P:transcription antitermination"/>
    <property type="evidence" value="ECO:0007669"/>
    <property type="project" value="UniProtKB-UniRule"/>
</dbReference>
<evidence type="ECO:0000259" key="8">
    <source>
        <dbReference type="PROSITE" id="PS50126"/>
    </source>
</evidence>
<organism evidence="9 10">
    <name type="scientific">Psychrobacter piechaudii</name>
    <dbReference type="NCBI Taxonomy" id="1945521"/>
    <lineage>
        <taxon>Bacteria</taxon>
        <taxon>Pseudomonadati</taxon>
        <taxon>Pseudomonadota</taxon>
        <taxon>Gammaproteobacteria</taxon>
        <taxon>Moraxellales</taxon>
        <taxon>Moraxellaceae</taxon>
        <taxon>Psychrobacter</taxon>
    </lineage>
</organism>
<keyword evidence="4 7" id="KW-0694">RNA-binding</keyword>
<dbReference type="InterPro" id="IPR036555">
    <property type="entry name" value="NusA_N_sf"/>
</dbReference>
<dbReference type="Gene3D" id="3.30.300.20">
    <property type="match status" value="2"/>
</dbReference>
<dbReference type="InterPro" id="IPR058582">
    <property type="entry name" value="KH_NusA_2nd"/>
</dbReference>
<dbReference type="InterPro" id="IPR003029">
    <property type="entry name" value="S1_domain"/>
</dbReference>
<sequence>MSREILTVVETVSNEKGLNPEDIFEAIEEALVVSTKKRVYTEQPEVAVRVEIDRDTGDYDTYRYWTVVADEDHEMPACQLAISDLDENEWSIGDIKEEQIESIEFGRIAATQAKQVIIQKIREAERALTADAFEPRIGEMMYGEVKKQTRDGYIIDLGDNAEGYLSRDQMLPREQLRVKSRINAILYHVNRDNRGAQLLLSRTSPDMLIALMNKEVPEINEQIIEIRDVARQPGVRAKISVKTNDHRIDPVGACIGMRGTRIQAVQSELDGERIDVIVWSDDPAQYIISALEPADVSSIILDEDAKTADIIFTANDQLARAIGAQGQNVRLASELTGYKLNMMLEAEYLERQQNETKAYIELFYNRLEVDEDLAQALVDVGFTSIEEVAYVPAETFYDIEGLDDDAIEMIQERAKEVVIADELVKQQNMKEPSEELLTMDGMTTDWAYKLAQRDIITLDDLAEQAVFDLEDIEGLDEKIAGELIMKARESWFNEE</sequence>
<keyword evidence="1 7" id="KW-0806">Transcription termination</keyword>
<keyword evidence="10" id="KW-1185">Reference proteome</keyword>